<name>A0A0A9SZ93_ARUDO</name>
<accession>A0A0A9SZ93</accession>
<protein>
    <submittedName>
        <fullName evidence="1">Uncharacterized protein</fullName>
    </submittedName>
</protein>
<dbReference type="AlphaFoldDB" id="A0A0A9SZ93"/>
<organism evidence="1">
    <name type="scientific">Arundo donax</name>
    <name type="common">Giant reed</name>
    <name type="synonym">Donax arundinaceus</name>
    <dbReference type="NCBI Taxonomy" id="35708"/>
    <lineage>
        <taxon>Eukaryota</taxon>
        <taxon>Viridiplantae</taxon>
        <taxon>Streptophyta</taxon>
        <taxon>Embryophyta</taxon>
        <taxon>Tracheophyta</taxon>
        <taxon>Spermatophyta</taxon>
        <taxon>Magnoliopsida</taxon>
        <taxon>Liliopsida</taxon>
        <taxon>Poales</taxon>
        <taxon>Poaceae</taxon>
        <taxon>PACMAD clade</taxon>
        <taxon>Arundinoideae</taxon>
        <taxon>Arundineae</taxon>
        <taxon>Arundo</taxon>
    </lineage>
</organism>
<reference evidence="1" key="1">
    <citation type="submission" date="2014-09" db="EMBL/GenBank/DDBJ databases">
        <authorList>
            <person name="Magalhaes I.L.F."/>
            <person name="Oliveira U."/>
            <person name="Santos F.R."/>
            <person name="Vidigal T.H.D.A."/>
            <person name="Brescovit A.D."/>
            <person name="Santos A.J."/>
        </authorList>
    </citation>
    <scope>NUCLEOTIDE SEQUENCE</scope>
    <source>
        <tissue evidence="1">Shoot tissue taken approximately 20 cm above the soil surface</tissue>
    </source>
</reference>
<sequence>MPRIFIIHNHNLVVWLPHGL</sequence>
<reference evidence="1" key="2">
    <citation type="journal article" date="2015" name="Data Brief">
        <title>Shoot transcriptome of the giant reed, Arundo donax.</title>
        <authorList>
            <person name="Barrero R.A."/>
            <person name="Guerrero F.D."/>
            <person name="Moolhuijzen P."/>
            <person name="Goolsby J.A."/>
            <person name="Tidwell J."/>
            <person name="Bellgard S.E."/>
            <person name="Bellgard M.I."/>
        </authorList>
    </citation>
    <scope>NUCLEOTIDE SEQUENCE</scope>
    <source>
        <tissue evidence="1">Shoot tissue taken approximately 20 cm above the soil surface</tissue>
    </source>
</reference>
<evidence type="ECO:0000313" key="1">
    <source>
        <dbReference type="EMBL" id="JAD44827.1"/>
    </source>
</evidence>
<proteinExistence type="predicted"/>
<dbReference type="EMBL" id="GBRH01253068">
    <property type="protein sequence ID" value="JAD44827.1"/>
    <property type="molecule type" value="Transcribed_RNA"/>
</dbReference>